<name>A0A7R9M8I9_9ACAR</name>
<proteinExistence type="predicted"/>
<dbReference type="EMBL" id="OC924063">
    <property type="protein sequence ID" value="CAD7655271.1"/>
    <property type="molecule type" value="Genomic_DNA"/>
</dbReference>
<reference evidence="1" key="1">
    <citation type="submission" date="2020-11" db="EMBL/GenBank/DDBJ databases">
        <authorList>
            <person name="Tran Van P."/>
        </authorList>
    </citation>
    <scope>NUCLEOTIDE SEQUENCE</scope>
</reference>
<evidence type="ECO:0000313" key="2">
    <source>
        <dbReference type="Proteomes" id="UP000728032"/>
    </source>
</evidence>
<protein>
    <submittedName>
        <fullName evidence="1">Uncharacterized protein</fullName>
    </submittedName>
</protein>
<dbReference type="OrthoDB" id="10051804at2759"/>
<dbReference type="PANTHER" id="PTHR33964:SF1">
    <property type="entry name" value="RE45066P"/>
    <property type="match status" value="1"/>
</dbReference>
<dbReference type="EMBL" id="CAJPVJ010009238">
    <property type="protein sequence ID" value="CAG2172458.1"/>
    <property type="molecule type" value="Genomic_DNA"/>
</dbReference>
<dbReference type="AlphaFoldDB" id="A0A7R9M8I9"/>
<keyword evidence="2" id="KW-1185">Reference proteome</keyword>
<evidence type="ECO:0000313" key="1">
    <source>
        <dbReference type="EMBL" id="CAD7655271.1"/>
    </source>
</evidence>
<gene>
    <name evidence="1" type="ORF">ONB1V03_LOCUS11914</name>
</gene>
<accession>A0A7R9M8I9</accession>
<feature type="non-terminal residue" evidence="1">
    <location>
        <position position="246"/>
    </location>
</feature>
<feature type="non-terminal residue" evidence="1">
    <location>
        <position position="1"/>
    </location>
</feature>
<organism evidence="1">
    <name type="scientific">Oppiella nova</name>
    <dbReference type="NCBI Taxonomy" id="334625"/>
    <lineage>
        <taxon>Eukaryota</taxon>
        <taxon>Metazoa</taxon>
        <taxon>Ecdysozoa</taxon>
        <taxon>Arthropoda</taxon>
        <taxon>Chelicerata</taxon>
        <taxon>Arachnida</taxon>
        <taxon>Acari</taxon>
        <taxon>Acariformes</taxon>
        <taxon>Sarcoptiformes</taxon>
        <taxon>Oribatida</taxon>
        <taxon>Brachypylina</taxon>
        <taxon>Oppioidea</taxon>
        <taxon>Oppiidae</taxon>
        <taxon>Oppiella</taxon>
    </lineage>
</organism>
<dbReference type="Proteomes" id="UP000728032">
    <property type="component" value="Unassembled WGS sequence"/>
</dbReference>
<sequence length="246" mass="28681">PFNTANREWKYENCSLINGDECAQRLYIFGYRAIDDKSTALNIPEMKEYCQETREAEKCVKQWSQKCLKPFERQCLNLLLSGATQSRKSLCTFKGQQRFLQNRQCFIKTVNTQHDCMDQFKEDMNKILAIDKSDLKLKLRFADKWLQCFRESAKKVCDANGMKFLKWVVDPYVADALDMGCSKDWTYGTDICTTSLSRVPIQPNSGQNTSHSILFPLYMFLSDFGKLENTDDFESFRFSAHEWSTD</sequence>
<dbReference type="PANTHER" id="PTHR33964">
    <property type="entry name" value="RE45066P-RELATED"/>
    <property type="match status" value="1"/>
</dbReference>